<dbReference type="Proteomes" id="UP001275084">
    <property type="component" value="Unassembled WGS sequence"/>
</dbReference>
<dbReference type="PANTHER" id="PTHR28263:SF1">
    <property type="entry name" value="GOLGI TO ER TRAFFIC PROTEIN 2"/>
    <property type="match status" value="1"/>
</dbReference>
<dbReference type="EMBL" id="JAUIQD010000007">
    <property type="protein sequence ID" value="KAK3343994.1"/>
    <property type="molecule type" value="Genomic_DNA"/>
</dbReference>
<feature type="compositionally biased region" description="Low complexity" evidence="4">
    <location>
        <begin position="195"/>
        <end position="209"/>
    </location>
</feature>
<comment type="caution">
    <text evidence="6">The sequence shown here is derived from an EMBL/GenBank/DDBJ whole genome shotgun (WGS) entry which is preliminary data.</text>
</comment>
<organism evidence="6 7">
    <name type="scientific">Lasiosphaeria hispida</name>
    <dbReference type="NCBI Taxonomy" id="260671"/>
    <lineage>
        <taxon>Eukaryota</taxon>
        <taxon>Fungi</taxon>
        <taxon>Dikarya</taxon>
        <taxon>Ascomycota</taxon>
        <taxon>Pezizomycotina</taxon>
        <taxon>Sordariomycetes</taxon>
        <taxon>Sordariomycetidae</taxon>
        <taxon>Sordariales</taxon>
        <taxon>Lasiosphaeriaceae</taxon>
        <taxon>Lasiosphaeria</taxon>
    </lineage>
</organism>
<evidence type="ECO:0000256" key="4">
    <source>
        <dbReference type="SAM" id="MobiDB-lite"/>
    </source>
</evidence>
<dbReference type="GO" id="GO:0006890">
    <property type="term" value="P:retrograde vesicle-mediated transport, Golgi to endoplasmic reticulum"/>
    <property type="evidence" value="ECO:0007669"/>
    <property type="project" value="TreeGrafter"/>
</dbReference>
<keyword evidence="2 5" id="KW-1133">Transmembrane helix</keyword>
<evidence type="ECO:0008006" key="8">
    <source>
        <dbReference type="Google" id="ProtNLM"/>
    </source>
</evidence>
<feature type="compositionally biased region" description="Low complexity" evidence="4">
    <location>
        <begin position="54"/>
        <end position="84"/>
    </location>
</feature>
<evidence type="ECO:0000313" key="6">
    <source>
        <dbReference type="EMBL" id="KAK3343994.1"/>
    </source>
</evidence>
<evidence type="ECO:0000256" key="3">
    <source>
        <dbReference type="ARBA" id="ARBA00023136"/>
    </source>
</evidence>
<dbReference type="AlphaFoldDB" id="A0AAJ0M9G9"/>
<feature type="compositionally biased region" description="Basic and acidic residues" evidence="4">
    <location>
        <begin position="23"/>
        <end position="42"/>
    </location>
</feature>
<feature type="transmembrane region" description="Helical" evidence="5">
    <location>
        <begin position="339"/>
        <end position="361"/>
    </location>
</feature>
<accession>A0AAJ0M9G9</accession>
<gene>
    <name evidence="6" type="ORF">B0T25DRAFT_314053</name>
</gene>
<protein>
    <recommendedName>
        <fullName evidence="8">GET complex subunit GET2</fullName>
    </recommendedName>
</protein>
<keyword evidence="1 5" id="KW-0812">Transmembrane</keyword>
<sequence length="363" mass="38240">MAENADDAAAAARLAEQARKRREIKEKREARIRADGASRLDKISGLGGGLQRGAPQTTTPKAPTPASTTTPAAATPTAQPTARPLQHADPDEVDISQHFYQPQTAPRIPPQFPQPPGPGPNMSEAGLRQLMLGLDPAAAAAAGLGPNPFGAFPSPGDPEAEDPMMRMMMQMLGGGDGSAGGSGPFPFPSPGGAPGANPFANMPLGMGMPPFGPGGPQQQQQLARPDRYASLWRLLHTAVALGLGLYIALWTSFGGTKVEREREKVVGVVGVEGEEEMRESGKKFFYAFATAEALLLTSRYFMDRGRARSASGGGILGMVVGFLPQPFRGYIEIAMRYGQIFGTVKADVLVCIFVLGVATWARG</sequence>
<feature type="transmembrane region" description="Helical" evidence="5">
    <location>
        <begin position="309"/>
        <end position="327"/>
    </location>
</feature>
<reference evidence="6" key="1">
    <citation type="journal article" date="2023" name="Mol. Phylogenet. Evol.">
        <title>Genome-scale phylogeny and comparative genomics of the fungal order Sordariales.</title>
        <authorList>
            <person name="Hensen N."/>
            <person name="Bonometti L."/>
            <person name="Westerberg I."/>
            <person name="Brannstrom I.O."/>
            <person name="Guillou S."/>
            <person name="Cros-Aarteil S."/>
            <person name="Calhoun S."/>
            <person name="Haridas S."/>
            <person name="Kuo A."/>
            <person name="Mondo S."/>
            <person name="Pangilinan J."/>
            <person name="Riley R."/>
            <person name="LaButti K."/>
            <person name="Andreopoulos B."/>
            <person name="Lipzen A."/>
            <person name="Chen C."/>
            <person name="Yan M."/>
            <person name="Daum C."/>
            <person name="Ng V."/>
            <person name="Clum A."/>
            <person name="Steindorff A."/>
            <person name="Ohm R.A."/>
            <person name="Martin F."/>
            <person name="Silar P."/>
            <person name="Natvig D.O."/>
            <person name="Lalanne C."/>
            <person name="Gautier V."/>
            <person name="Ament-Velasquez S.L."/>
            <person name="Kruys A."/>
            <person name="Hutchinson M.I."/>
            <person name="Powell A.J."/>
            <person name="Barry K."/>
            <person name="Miller A.N."/>
            <person name="Grigoriev I.V."/>
            <person name="Debuchy R."/>
            <person name="Gladieux P."/>
            <person name="Hiltunen Thoren M."/>
            <person name="Johannesson H."/>
        </authorList>
    </citation>
    <scope>NUCLEOTIDE SEQUENCE</scope>
    <source>
        <strain evidence="6">CBS 955.72</strain>
    </source>
</reference>
<dbReference type="PANTHER" id="PTHR28263">
    <property type="entry name" value="GOLGI TO ER TRAFFIC PROTEIN 2"/>
    <property type="match status" value="1"/>
</dbReference>
<dbReference type="Pfam" id="PF08690">
    <property type="entry name" value="GET2"/>
    <property type="match status" value="1"/>
</dbReference>
<dbReference type="InterPro" id="IPR028143">
    <property type="entry name" value="Get2/sif1"/>
</dbReference>
<evidence type="ECO:0000256" key="5">
    <source>
        <dbReference type="SAM" id="Phobius"/>
    </source>
</evidence>
<evidence type="ECO:0000256" key="1">
    <source>
        <dbReference type="ARBA" id="ARBA00022692"/>
    </source>
</evidence>
<proteinExistence type="predicted"/>
<evidence type="ECO:0000313" key="7">
    <source>
        <dbReference type="Proteomes" id="UP001275084"/>
    </source>
</evidence>
<keyword evidence="7" id="KW-1185">Reference proteome</keyword>
<feature type="transmembrane region" description="Helical" evidence="5">
    <location>
        <begin position="234"/>
        <end position="253"/>
    </location>
</feature>
<feature type="region of interest" description="Disordered" evidence="4">
    <location>
        <begin position="189"/>
        <end position="223"/>
    </location>
</feature>
<name>A0AAJ0M9G9_9PEZI</name>
<keyword evidence="3 5" id="KW-0472">Membrane</keyword>
<evidence type="ECO:0000256" key="2">
    <source>
        <dbReference type="ARBA" id="ARBA00022989"/>
    </source>
</evidence>
<feature type="region of interest" description="Disordered" evidence="4">
    <location>
        <begin position="1"/>
        <end position="90"/>
    </location>
</feature>
<reference evidence="6" key="2">
    <citation type="submission" date="2023-06" db="EMBL/GenBank/DDBJ databases">
        <authorList>
            <consortium name="Lawrence Berkeley National Laboratory"/>
            <person name="Haridas S."/>
            <person name="Hensen N."/>
            <person name="Bonometti L."/>
            <person name="Westerberg I."/>
            <person name="Brannstrom I.O."/>
            <person name="Guillou S."/>
            <person name="Cros-Aarteil S."/>
            <person name="Calhoun S."/>
            <person name="Kuo A."/>
            <person name="Mondo S."/>
            <person name="Pangilinan J."/>
            <person name="Riley R."/>
            <person name="Labutti K."/>
            <person name="Andreopoulos B."/>
            <person name="Lipzen A."/>
            <person name="Chen C."/>
            <person name="Yanf M."/>
            <person name="Daum C."/>
            <person name="Ng V."/>
            <person name="Clum A."/>
            <person name="Steindorff A."/>
            <person name="Ohm R."/>
            <person name="Martin F."/>
            <person name="Silar P."/>
            <person name="Natvig D."/>
            <person name="Lalanne C."/>
            <person name="Gautier V."/>
            <person name="Ament-Velasquez S.L."/>
            <person name="Kruys A."/>
            <person name="Hutchinson M.I."/>
            <person name="Powell A.J."/>
            <person name="Barry K."/>
            <person name="Miller A.N."/>
            <person name="Grigoriev I.V."/>
            <person name="Debuchy R."/>
            <person name="Gladieux P."/>
            <person name="Thoren M.H."/>
            <person name="Johannesson H."/>
        </authorList>
    </citation>
    <scope>NUCLEOTIDE SEQUENCE</scope>
    <source>
        <strain evidence="6">CBS 955.72</strain>
    </source>
</reference>